<dbReference type="PANTHER" id="PTHR21237">
    <property type="entry name" value="GRPE PROTEIN"/>
    <property type="match status" value="1"/>
</dbReference>
<dbReference type="PROSITE" id="PS01071">
    <property type="entry name" value="GRPE"/>
    <property type="match status" value="1"/>
</dbReference>
<sequence>MDKTKKPEEKITDKTDVKASFAKATAAKEEKEECSCKEDCECCKKECLRCDEMSKLGEEYKTKYVRAIADYQNYERRVQDQRIEWTKNANKNVIIKLLAFLDDLERAELFITDPNLAHVKESFSKLLKNEGLEEIEVLGKPYDPHSAEVIDMKESKEDNIVLAVLRKGYTYNGQLLRVAQVTVSKKIENKL</sequence>
<dbReference type="SUPFAM" id="SSF51064">
    <property type="entry name" value="Head domain of nucleotide exchange factor GrpE"/>
    <property type="match status" value="1"/>
</dbReference>
<gene>
    <name evidence="3 6" type="primary">grpE</name>
    <name evidence="6" type="ORF">COV87_01795</name>
</gene>
<dbReference type="EMBL" id="PCVK01000051">
    <property type="protein sequence ID" value="PIQ71717.1"/>
    <property type="molecule type" value="Genomic_DNA"/>
</dbReference>
<dbReference type="GO" id="GO:0051082">
    <property type="term" value="F:unfolded protein binding"/>
    <property type="evidence" value="ECO:0007669"/>
    <property type="project" value="TreeGrafter"/>
</dbReference>
<dbReference type="InterPro" id="IPR013805">
    <property type="entry name" value="GrpE_CC"/>
</dbReference>
<accession>A0A2H0KKD2</accession>
<dbReference type="HAMAP" id="MF_01151">
    <property type="entry name" value="GrpE"/>
    <property type="match status" value="1"/>
</dbReference>
<dbReference type="GO" id="GO:0051087">
    <property type="term" value="F:protein-folding chaperone binding"/>
    <property type="evidence" value="ECO:0007669"/>
    <property type="project" value="InterPro"/>
</dbReference>
<comment type="subcellular location">
    <subcellularLocation>
        <location evidence="3">Cytoplasm</location>
    </subcellularLocation>
</comment>
<evidence type="ECO:0000256" key="5">
    <source>
        <dbReference type="RuleBase" id="RU004478"/>
    </source>
</evidence>
<reference evidence="6 7" key="1">
    <citation type="submission" date="2017-09" db="EMBL/GenBank/DDBJ databases">
        <title>Depth-based differentiation of microbial function through sediment-hosted aquifers and enrichment of novel symbionts in the deep terrestrial subsurface.</title>
        <authorList>
            <person name="Probst A.J."/>
            <person name="Ladd B."/>
            <person name="Jarett J.K."/>
            <person name="Geller-Mcgrath D.E."/>
            <person name="Sieber C.M."/>
            <person name="Emerson J.B."/>
            <person name="Anantharaman K."/>
            <person name="Thomas B.C."/>
            <person name="Malmstrom R."/>
            <person name="Stieglmeier M."/>
            <person name="Klingl A."/>
            <person name="Woyke T."/>
            <person name="Ryan C.M."/>
            <person name="Banfield J.F."/>
        </authorList>
    </citation>
    <scope>NUCLEOTIDE SEQUENCE [LARGE SCALE GENOMIC DNA]</scope>
    <source>
        <strain evidence="6">CG11_big_fil_rev_8_21_14_0_20_37_16</strain>
    </source>
</reference>
<comment type="subunit">
    <text evidence="3">Homodimer.</text>
</comment>
<dbReference type="Pfam" id="PF01025">
    <property type="entry name" value="GrpE"/>
    <property type="match status" value="1"/>
</dbReference>
<dbReference type="InterPro" id="IPR009012">
    <property type="entry name" value="GrpE_head"/>
</dbReference>
<dbReference type="GO" id="GO:0006457">
    <property type="term" value="P:protein folding"/>
    <property type="evidence" value="ECO:0007669"/>
    <property type="project" value="InterPro"/>
</dbReference>
<name>A0A2H0KKD2_9BACT</name>
<comment type="function">
    <text evidence="3 4">Participates actively in the response to hyperosmotic and heat shock by preventing the aggregation of stress-denatured proteins, in association with DnaK and GrpE. It is the nucleotide exchange factor for DnaK and may function as a thermosensor. Unfolded proteins bind initially to DnaJ; upon interaction with the DnaJ-bound protein, DnaK hydrolyzes its bound ATP, resulting in the formation of a stable complex. GrpE releases ADP from DnaK; ATP binding to DnaK triggers the release of the substrate protein, thus completing the reaction cycle. Several rounds of ATP-dependent interactions between DnaJ, DnaK and GrpE are required for fully efficient folding.</text>
</comment>
<dbReference type="GO" id="GO:0042803">
    <property type="term" value="F:protein homodimerization activity"/>
    <property type="evidence" value="ECO:0007669"/>
    <property type="project" value="InterPro"/>
</dbReference>
<dbReference type="CDD" id="cd00446">
    <property type="entry name" value="GrpE"/>
    <property type="match status" value="1"/>
</dbReference>
<organism evidence="6 7">
    <name type="scientific">Candidatus Roizmanbacteria bacterium CG11_big_fil_rev_8_21_14_0_20_37_16</name>
    <dbReference type="NCBI Taxonomy" id="1974857"/>
    <lineage>
        <taxon>Bacteria</taxon>
        <taxon>Candidatus Roizmaniibacteriota</taxon>
    </lineage>
</organism>
<dbReference type="PRINTS" id="PR00773">
    <property type="entry name" value="GRPEPROTEIN"/>
</dbReference>
<evidence type="ECO:0000256" key="4">
    <source>
        <dbReference type="RuleBase" id="RU000639"/>
    </source>
</evidence>
<evidence type="ECO:0000313" key="6">
    <source>
        <dbReference type="EMBL" id="PIQ71717.1"/>
    </source>
</evidence>
<dbReference type="Proteomes" id="UP000229497">
    <property type="component" value="Unassembled WGS sequence"/>
</dbReference>
<dbReference type="GO" id="GO:0000774">
    <property type="term" value="F:adenyl-nucleotide exchange factor activity"/>
    <property type="evidence" value="ECO:0007669"/>
    <property type="project" value="InterPro"/>
</dbReference>
<dbReference type="InterPro" id="IPR000740">
    <property type="entry name" value="GrpE"/>
</dbReference>
<keyword evidence="3 4" id="KW-0346">Stress response</keyword>
<dbReference type="AlphaFoldDB" id="A0A2H0KKD2"/>
<keyword evidence="2 3" id="KW-0143">Chaperone</keyword>
<protein>
    <recommendedName>
        <fullName evidence="3 4">Protein GrpE</fullName>
    </recommendedName>
    <alternativeName>
        <fullName evidence="3">HSP-70 cofactor</fullName>
    </alternativeName>
</protein>
<dbReference type="Gene3D" id="2.30.22.10">
    <property type="entry name" value="Head domain of nucleotide exchange factor GrpE"/>
    <property type="match status" value="1"/>
</dbReference>
<comment type="caution">
    <text evidence="6">The sequence shown here is derived from an EMBL/GenBank/DDBJ whole genome shotgun (WGS) entry which is preliminary data.</text>
</comment>
<dbReference type="GO" id="GO:0005737">
    <property type="term" value="C:cytoplasm"/>
    <property type="evidence" value="ECO:0007669"/>
    <property type="project" value="UniProtKB-SubCell"/>
</dbReference>
<evidence type="ECO:0000313" key="7">
    <source>
        <dbReference type="Proteomes" id="UP000229497"/>
    </source>
</evidence>
<comment type="similarity">
    <text evidence="1 3 5">Belongs to the GrpE family.</text>
</comment>
<dbReference type="SUPFAM" id="SSF58014">
    <property type="entry name" value="Coiled-coil domain of nucleotide exchange factor GrpE"/>
    <property type="match status" value="1"/>
</dbReference>
<evidence type="ECO:0000256" key="2">
    <source>
        <dbReference type="ARBA" id="ARBA00023186"/>
    </source>
</evidence>
<dbReference type="Gene3D" id="3.90.20.20">
    <property type="match status" value="1"/>
</dbReference>
<keyword evidence="3" id="KW-0963">Cytoplasm</keyword>
<proteinExistence type="inferred from homology"/>
<dbReference type="PANTHER" id="PTHR21237:SF23">
    <property type="entry name" value="GRPE PROTEIN HOMOLOG, MITOCHONDRIAL"/>
    <property type="match status" value="1"/>
</dbReference>
<evidence type="ECO:0000256" key="3">
    <source>
        <dbReference type="HAMAP-Rule" id="MF_01151"/>
    </source>
</evidence>
<evidence type="ECO:0000256" key="1">
    <source>
        <dbReference type="ARBA" id="ARBA00009054"/>
    </source>
</evidence>